<evidence type="ECO:0008006" key="12">
    <source>
        <dbReference type="Google" id="ProtNLM"/>
    </source>
</evidence>
<comment type="similarity">
    <text evidence="2">Belongs to the gamma-BBH/TMLD family.</text>
</comment>
<sequence length="559" mass="63361">MASLLRHTARRRCVSTGNGNGNANTTTRAWSSCTRLQNTNVEALDHAQEREAALFRKHQVSKKPDVPRSIPHRRPRDISHSFKASNGATRKSKVRQADTPESAIRKSHVSQSATKDRPDRLANAKVSVPSATGSHSFSAVFLRDLCSCSRCVDSSTRQKLFVTADIPEKIEAADVQSDGEDIRIKWNNDVPGYSTDHTTELSLALLSKYATTGDNLPKQDVTPRVLWDAQMYQQQTQDFTYEAYMEDDTVLLKALRQLQSHGLLFVINVPGDEKSVKRLSNRIGPLKTTFYGETWDVRSVPQAKNVAYTSQNLGFHMDLMYMKQPPHLQLLHCIRSSSSGGASLFTDSFKAAVHLYHNDQDGFSALSKIRVGYHYDHETDYYHQARPVVEQQKARGLLYQENLAMRRRTTAATGRGLGPAESIDNVSWSPPFQAPFRLDDQLDDRHANQGDMLLSRKIDPWHNAARKFNEQIHRPEAIYERLMKPGECVIFDNRRVLHARKAFEVGDQGKERWLRGAYIDKDPFISKLKILSERYGDVNEAAEGNLEPADRYFEMQTEA</sequence>
<evidence type="ECO:0000256" key="6">
    <source>
        <dbReference type="ARBA" id="ARBA00023004"/>
    </source>
</evidence>
<keyword evidence="6" id="KW-0408">Iron</keyword>
<dbReference type="Pfam" id="PF06155">
    <property type="entry name" value="GBBH-like_N"/>
    <property type="match status" value="1"/>
</dbReference>
<evidence type="ECO:0000259" key="9">
    <source>
        <dbReference type="Pfam" id="PF06155"/>
    </source>
</evidence>
<evidence type="ECO:0000313" key="10">
    <source>
        <dbReference type="EMBL" id="EME50319.1"/>
    </source>
</evidence>
<evidence type="ECO:0000256" key="1">
    <source>
        <dbReference type="ARBA" id="ARBA00001954"/>
    </source>
</evidence>
<dbReference type="GO" id="GO:0046872">
    <property type="term" value="F:metal ion binding"/>
    <property type="evidence" value="ECO:0007669"/>
    <property type="project" value="UniProtKB-KW"/>
</dbReference>
<dbReference type="OMA" id="VHITWPN"/>
<comment type="cofactor">
    <cofactor evidence="1">
        <name>Fe(2+)</name>
        <dbReference type="ChEBI" id="CHEBI:29033"/>
    </cofactor>
</comment>
<dbReference type="GO" id="GO:0016706">
    <property type="term" value="F:2-oxoglutarate-dependent dioxygenase activity"/>
    <property type="evidence" value="ECO:0007669"/>
    <property type="project" value="UniProtKB-ARBA"/>
</dbReference>
<dbReference type="eggNOG" id="KOG3888">
    <property type="taxonomic scope" value="Eukaryota"/>
</dbReference>
<evidence type="ECO:0000313" key="11">
    <source>
        <dbReference type="Proteomes" id="UP000016933"/>
    </source>
</evidence>
<dbReference type="SUPFAM" id="SSF51197">
    <property type="entry name" value="Clavaminate synthase-like"/>
    <property type="match status" value="1"/>
</dbReference>
<dbReference type="InterPro" id="IPR003819">
    <property type="entry name" value="TauD/TfdA-like"/>
</dbReference>
<feature type="domain" description="TauD/TfdA-like" evidence="8">
    <location>
        <begin position="235"/>
        <end position="518"/>
    </location>
</feature>
<name>N1Q5G8_DOTSN</name>
<gene>
    <name evidence="10" type="ORF">DOTSEDRAFT_68995</name>
</gene>
<keyword evidence="4" id="KW-0223">Dioxygenase</keyword>
<dbReference type="PANTHER" id="PTHR10696">
    <property type="entry name" value="GAMMA-BUTYROBETAINE HYDROXYLASE-RELATED"/>
    <property type="match status" value="1"/>
</dbReference>
<evidence type="ECO:0000256" key="7">
    <source>
        <dbReference type="SAM" id="MobiDB-lite"/>
    </source>
</evidence>
<keyword evidence="3" id="KW-0479">Metal-binding</keyword>
<dbReference type="HOGENOM" id="CLU_021859_0_0_1"/>
<proteinExistence type="inferred from homology"/>
<dbReference type="CDD" id="cd00250">
    <property type="entry name" value="CAS_like"/>
    <property type="match status" value="1"/>
</dbReference>
<dbReference type="InterPro" id="IPR042098">
    <property type="entry name" value="TauD-like_sf"/>
</dbReference>
<dbReference type="STRING" id="675120.N1Q5G8"/>
<dbReference type="Gene3D" id="3.30.2020.30">
    <property type="match status" value="1"/>
</dbReference>
<dbReference type="GO" id="GO:0005739">
    <property type="term" value="C:mitochondrion"/>
    <property type="evidence" value="ECO:0007669"/>
    <property type="project" value="TreeGrafter"/>
</dbReference>
<reference evidence="11" key="1">
    <citation type="journal article" date="2012" name="PLoS Genet.">
        <title>The genomes of the fungal plant pathogens Cladosporium fulvum and Dothistroma septosporum reveal adaptation to different hosts and lifestyles but also signatures of common ancestry.</title>
        <authorList>
            <person name="de Wit P.J.G.M."/>
            <person name="van der Burgt A."/>
            <person name="Oekmen B."/>
            <person name="Stergiopoulos I."/>
            <person name="Abd-Elsalam K.A."/>
            <person name="Aerts A.L."/>
            <person name="Bahkali A.H."/>
            <person name="Beenen H.G."/>
            <person name="Chettri P."/>
            <person name="Cox M.P."/>
            <person name="Datema E."/>
            <person name="de Vries R.P."/>
            <person name="Dhillon B."/>
            <person name="Ganley A.R."/>
            <person name="Griffiths S.A."/>
            <person name="Guo Y."/>
            <person name="Hamelin R.C."/>
            <person name="Henrissat B."/>
            <person name="Kabir M.S."/>
            <person name="Jashni M.K."/>
            <person name="Kema G."/>
            <person name="Klaubauf S."/>
            <person name="Lapidus A."/>
            <person name="Levasseur A."/>
            <person name="Lindquist E."/>
            <person name="Mehrabi R."/>
            <person name="Ohm R.A."/>
            <person name="Owen T.J."/>
            <person name="Salamov A."/>
            <person name="Schwelm A."/>
            <person name="Schijlen E."/>
            <person name="Sun H."/>
            <person name="van den Burg H.A."/>
            <person name="van Ham R.C.H.J."/>
            <person name="Zhang S."/>
            <person name="Goodwin S.B."/>
            <person name="Grigoriev I.V."/>
            <person name="Collemare J."/>
            <person name="Bradshaw R.E."/>
        </authorList>
    </citation>
    <scope>NUCLEOTIDE SEQUENCE [LARGE SCALE GENOMIC DNA]</scope>
    <source>
        <strain evidence="11">NZE10 / CBS 128990</strain>
    </source>
</reference>
<evidence type="ECO:0000256" key="5">
    <source>
        <dbReference type="ARBA" id="ARBA00023002"/>
    </source>
</evidence>
<dbReference type="InterPro" id="IPR010376">
    <property type="entry name" value="GBBH-like_N"/>
</dbReference>
<accession>N1Q5G8</accession>
<evidence type="ECO:0000256" key="4">
    <source>
        <dbReference type="ARBA" id="ARBA00022964"/>
    </source>
</evidence>
<evidence type="ECO:0000256" key="3">
    <source>
        <dbReference type="ARBA" id="ARBA00022723"/>
    </source>
</evidence>
<dbReference type="Pfam" id="PF02668">
    <property type="entry name" value="TauD"/>
    <property type="match status" value="1"/>
</dbReference>
<evidence type="ECO:0000256" key="2">
    <source>
        <dbReference type="ARBA" id="ARBA00008654"/>
    </source>
</evidence>
<keyword evidence="5" id="KW-0560">Oxidoreductase</keyword>
<reference evidence="10 11" key="2">
    <citation type="journal article" date="2012" name="PLoS Pathog.">
        <title>Diverse lifestyles and strategies of plant pathogenesis encoded in the genomes of eighteen Dothideomycetes fungi.</title>
        <authorList>
            <person name="Ohm R.A."/>
            <person name="Feau N."/>
            <person name="Henrissat B."/>
            <person name="Schoch C.L."/>
            <person name="Horwitz B.A."/>
            <person name="Barry K.W."/>
            <person name="Condon B.J."/>
            <person name="Copeland A.C."/>
            <person name="Dhillon B."/>
            <person name="Glaser F."/>
            <person name="Hesse C.N."/>
            <person name="Kosti I."/>
            <person name="LaButti K."/>
            <person name="Lindquist E.A."/>
            <person name="Lucas S."/>
            <person name="Salamov A.A."/>
            <person name="Bradshaw R.E."/>
            <person name="Ciuffetti L."/>
            <person name="Hamelin R.C."/>
            <person name="Kema G.H.J."/>
            <person name="Lawrence C."/>
            <person name="Scott J.A."/>
            <person name="Spatafora J.W."/>
            <person name="Turgeon B.G."/>
            <person name="de Wit P.J.G.M."/>
            <person name="Zhong S."/>
            <person name="Goodwin S.B."/>
            <person name="Grigoriev I.V."/>
        </authorList>
    </citation>
    <scope>NUCLEOTIDE SEQUENCE [LARGE SCALE GENOMIC DNA]</scope>
    <source>
        <strain evidence="11">NZE10 / CBS 128990</strain>
    </source>
</reference>
<dbReference type="Proteomes" id="UP000016933">
    <property type="component" value="Unassembled WGS sequence"/>
</dbReference>
<evidence type="ECO:0000259" key="8">
    <source>
        <dbReference type="Pfam" id="PF02668"/>
    </source>
</evidence>
<dbReference type="Gene3D" id="3.60.130.10">
    <property type="entry name" value="Clavaminate synthase-like"/>
    <property type="match status" value="1"/>
</dbReference>
<dbReference type="AlphaFoldDB" id="N1Q5G8"/>
<feature type="region of interest" description="Disordered" evidence="7">
    <location>
        <begin position="56"/>
        <end position="131"/>
    </location>
</feature>
<dbReference type="GO" id="GO:0045329">
    <property type="term" value="P:carnitine biosynthetic process"/>
    <property type="evidence" value="ECO:0007669"/>
    <property type="project" value="TreeGrafter"/>
</dbReference>
<dbReference type="PANTHER" id="PTHR10696:SF25">
    <property type="entry name" value="OXIDOREDUCTASE AIM17-RELATED"/>
    <property type="match status" value="1"/>
</dbReference>
<keyword evidence="11" id="KW-1185">Reference proteome</keyword>
<dbReference type="EMBL" id="KB446535">
    <property type="protein sequence ID" value="EME50319.1"/>
    <property type="molecule type" value="Genomic_DNA"/>
</dbReference>
<dbReference type="InterPro" id="IPR038492">
    <property type="entry name" value="GBBH-like_N_sf"/>
</dbReference>
<dbReference type="InterPro" id="IPR050411">
    <property type="entry name" value="AlphaKG_dependent_hydroxylases"/>
</dbReference>
<organism evidence="10 11">
    <name type="scientific">Dothistroma septosporum (strain NZE10 / CBS 128990)</name>
    <name type="common">Red band needle blight fungus</name>
    <name type="synonym">Mycosphaerella pini</name>
    <dbReference type="NCBI Taxonomy" id="675120"/>
    <lineage>
        <taxon>Eukaryota</taxon>
        <taxon>Fungi</taxon>
        <taxon>Dikarya</taxon>
        <taxon>Ascomycota</taxon>
        <taxon>Pezizomycotina</taxon>
        <taxon>Dothideomycetes</taxon>
        <taxon>Dothideomycetidae</taxon>
        <taxon>Mycosphaerellales</taxon>
        <taxon>Mycosphaerellaceae</taxon>
        <taxon>Dothistroma</taxon>
    </lineage>
</organism>
<dbReference type="OrthoDB" id="406634at2759"/>
<feature type="domain" description="Gamma-butyrobetaine hydroxylase-like N-terminal" evidence="9">
    <location>
        <begin position="130"/>
        <end position="189"/>
    </location>
</feature>
<protein>
    <recommendedName>
        <fullName evidence="12">TauD/TfdA-like domain-containing protein</fullName>
    </recommendedName>
</protein>